<reference evidence="3 4" key="1">
    <citation type="submission" date="2024-01" db="EMBL/GenBank/DDBJ databases">
        <title>The genomes of 5 underutilized Papilionoideae crops provide insights into root nodulation and disease resistance.</title>
        <authorList>
            <person name="Yuan L."/>
        </authorList>
    </citation>
    <scope>NUCLEOTIDE SEQUENCE [LARGE SCALE GENOMIC DNA]</scope>
    <source>
        <strain evidence="3">LY-2023</strain>
        <tissue evidence="3">Leaf</tissue>
    </source>
</reference>
<evidence type="ECO:0000259" key="2">
    <source>
        <dbReference type="PROSITE" id="PS50104"/>
    </source>
</evidence>
<dbReference type="PRINTS" id="PR00364">
    <property type="entry name" value="DISEASERSIST"/>
</dbReference>
<dbReference type="SUPFAM" id="SSF52540">
    <property type="entry name" value="P-loop containing nucleoside triphosphate hydrolases"/>
    <property type="match status" value="1"/>
</dbReference>
<keyword evidence="1" id="KW-0520">NAD</keyword>
<keyword evidence="4" id="KW-1185">Reference proteome</keyword>
<dbReference type="InterPro" id="IPR044974">
    <property type="entry name" value="Disease_R_plants"/>
</dbReference>
<comment type="caution">
    <text evidence="3">The sequence shown here is derived from an EMBL/GenBank/DDBJ whole genome shotgun (WGS) entry which is preliminary data.</text>
</comment>
<dbReference type="SMART" id="SM00255">
    <property type="entry name" value="TIR"/>
    <property type="match status" value="1"/>
</dbReference>
<dbReference type="GO" id="GO:0006952">
    <property type="term" value="P:defense response"/>
    <property type="evidence" value="ECO:0007669"/>
    <property type="project" value="InterPro"/>
</dbReference>
<evidence type="ECO:0000256" key="1">
    <source>
        <dbReference type="ARBA" id="ARBA00023027"/>
    </source>
</evidence>
<dbReference type="Gene3D" id="3.40.50.300">
    <property type="entry name" value="P-loop containing nucleotide triphosphate hydrolases"/>
    <property type="match status" value="1"/>
</dbReference>
<accession>A0AAN9IVM9</accession>
<dbReference type="PANTHER" id="PTHR11017:SF560">
    <property type="entry name" value="RESISTANCE PROTEIN (TIR-NBS-LRR CLASS), PUTATIVE-RELATED"/>
    <property type="match status" value="1"/>
</dbReference>
<name>A0AAN9IVM9_CLITE</name>
<dbReference type="Pfam" id="PF01582">
    <property type="entry name" value="TIR"/>
    <property type="match status" value="1"/>
</dbReference>
<dbReference type="Gene3D" id="3.80.10.10">
    <property type="entry name" value="Ribonuclease Inhibitor"/>
    <property type="match status" value="1"/>
</dbReference>
<dbReference type="InterPro" id="IPR032675">
    <property type="entry name" value="LRR_dom_sf"/>
</dbReference>
<gene>
    <name evidence="3" type="ORF">RJT34_21950</name>
</gene>
<dbReference type="Proteomes" id="UP001359559">
    <property type="component" value="Unassembled WGS sequence"/>
</dbReference>
<dbReference type="AlphaFoldDB" id="A0AAN9IVM9"/>
<dbReference type="PROSITE" id="PS50104">
    <property type="entry name" value="TIR"/>
    <property type="match status" value="1"/>
</dbReference>
<dbReference type="GO" id="GO:0043531">
    <property type="term" value="F:ADP binding"/>
    <property type="evidence" value="ECO:0007669"/>
    <property type="project" value="InterPro"/>
</dbReference>
<dbReference type="SUPFAM" id="SSF52200">
    <property type="entry name" value="Toll/Interleukin receptor TIR domain"/>
    <property type="match status" value="1"/>
</dbReference>
<dbReference type="GO" id="GO:0007165">
    <property type="term" value="P:signal transduction"/>
    <property type="evidence" value="ECO:0007669"/>
    <property type="project" value="InterPro"/>
</dbReference>
<dbReference type="EMBL" id="JAYKXN010000005">
    <property type="protein sequence ID" value="KAK7286738.1"/>
    <property type="molecule type" value="Genomic_DNA"/>
</dbReference>
<dbReference type="PANTHER" id="PTHR11017">
    <property type="entry name" value="LEUCINE-RICH REPEAT-CONTAINING PROTEIN"/>
    <property type="match status" value="1"/>
</dbReference>
<dbReference type="InterPro" id="IPR035897">
    <property type="entry name" value="Toll_tir_struct_dom_sf"/>
</dbReference>
<sequence length="904" mass="102045">MSSSSSSDHQWIYDVFISFRGEDTRRNIVSHLYSTLSNIGVNAFLDNENLEKGSEELRTQLIRAIQGSRISIVVFSPSFAESQWCLNELLDIMECRKAHGQVVLPVFYHVEPADVRGQKGAIGEALKDVASKLNAGKGVNQSVVSKWCKALAEAANLAGWDEKNSRNEAELVRKIVQEVLRKLDNIFLSITNFPVGLESRVKEVIGYINGQESSSIREANTVGRFYETNTLDVPLHHEVKVTGLHTPVLGPDTFSLFSKKLKKHSEESEGCLIGIWGMGGSGKTTVAKSIYNHIHRNFVNKSFIENVREVCEKDSRGCVGLQKQLLSDVLKKKVKIYNSAMGTHTIEKRLHGKTTLLVLDDVSNSEQLNDICAKCTWMGQGSVLIVTTRDRSIFKSLDFDHVFEMREMDEYVLDVLTKHTGTKAIEGLALNMENTTKNCFDTKAFEKLERLRLLMLNHVQLVGDIKYLPQHLRWIYWKRFPFEYIPNNFDQKDVVAVDLKNSNIKQVWEEPQLLERLKFLNLSHSTKLKRTPDFSMLPNLERLILKDCTGLIEVHQSIGDLSNILVINLMGCTSLRYLHKRIYQLRSLQTLNLSGCSMIDKLEEDIEQMESLTTLIAKDTAIKEMPRSIVRLKSIGYISLCGYEGLARDVFPSIIRSWMSPTMNPLSLVSKGVQNNNLGAVATKCSSHSELRSVWVQCFSRVQLNEELGRILDNRYDVNLTELKTSCKLQVSNLPMRSLLMGMGSYHKVINILGQSISQGLTIGVATDFSLPGDNYPYWLNHSGAGHSVIFKVPQISCCPLKGMVLCAVYSSTQENMTAQCLASVLIANYTKCIFQIYKQDTTVSFNDEDWQGIISNLEPGDEVEIFVVFGKGFTVKKTATYLICDESIDMRTQPSRKLKKMYL</sequence>
<dbReference type="InterPro" id="IPR000157">
    <property type="entry name" value="TIR_dom"/>
</dbReference>
<dbReference type="FunFam" id="3.40.50.10140:FF:000007">
    <property type="entry name" value="Disease resistance protein (TIR-NBS-LRR class)"/>
    <property type="match status" value="1"/>
</dbReference>
<organism evidence="3 4">
    <name type="scientific">Clitoria ternatea</name>
    <name type="common">Butterfly pea</name>
    <dbReference type="NCBI Taxonomy" id="43366"/>
    <lineage>
        <taxon>Eukaryota</taxon>
        <taxon>Viridiplantae</taxon>
        <taxon>Streptophyta</taxon>
        <taxon>Embryophyta</taxon>
        <taxon>Tracheophyta</taxon>
        <taxon>Spermatophyta</taxon>
        <taxon>Magnoliopsida</taxon>
        <taxon>eudicotyledons</taxon>
        <taxon>Gunneridae</taxon>
        <taxon>Pentapetalae</taxon>
        <taxon>rosids</taxon>
        <taxon>fabids</taxon>
        <taxon>Fabales</taxon>
        <taxon>Fabaceae</taxon>
        <taxon>Papilionoideae</taxon>
        <taxon>50 kb inversion clade</taxon>
        <taxon>NPAAA clade</taxon>
        <taxon>indigoferoid/millettioid clade</taxon>
        <taxon>Phaseoleae</taxon>
        <taxon>Clitoria</taxon>
    </lineage>
</organism>
<dbReference type="InterPro" id="IPR002182">
    <property type="entry name" value="NB-ARC"/>
</dbReference>
<dbReference type="Pfam" id="PF00931">
    <property type="entry name" value="NB-ARC"/>
    <property type="match status" value="1"/>
</dbReference>
<evidence type="ECO:0000313" key="4">
    <source>
        <dbReference type="Proteomes" id="UP001359559"/>
    </source>
</evidence>
<protein>
    <recommendedName>
        <fullName evidence="2">TIR domain-containing protein</fullName>
    </recommendedName>
</protein>
<evidence type="ECO:0000313" key="3">
    <source>
        <dbReference type="EMBL" id="KAK7286738.1"/>
    </source>
</evidence>
<dbReference type="Gene3D" id="3.40.50.10140">
    <property type="entry name" value="Toll/interleukin-1 receptor homology (TIR) domain"/>
    <property type="match status" value="1"/>
</dbReference>
<proteinExistence type="predicted"/>
<feature type="domain" description="TIR" evidence="2">
    <location>
        <begin position="11"/>
        <end position="183"/>
    </location>
</feature>
<dbReference type="InterPro" id="IPR027417">
    <property type="entry name" value="P-loop_NTPase"/>
</dbReference>
<dbReference type="SUPFAM" id="SSF52058">
    <property type="entry name" value="L domain-like"/>
    <property type="match status" value="1"/>
</dbReference>